<dbReference type="EMBL" id="SNZG01000030">
    <property type="protein sequence ID" value="TDR35523.1"/>
    <property type="molecule type" value="Genomic_DNA"/>
</dbReference>
<keyword evidence="4" id="KW-1185">Reference proteome</keyword>
<dbReference type="InterPro" id="IPR038559">
    <property type="entry name" value="XkdN-like_sf"/>
</dbReference>
<reference evidence="2 4" key="2">
    <citation type="submission" date="2019-03" db="EMBL/GenBank/DDBJ databases">
        <title>Genomic Encyclopedia of Type Strains, Phase IV (KMG-IV): sequencing the most valuable type-strain genomes for metagenomic binning, comparative biology and taxonomic classification.</title>
        <authorList>
            <person name="Goeker M."/>
        </authorList>
    </citation>
    <scope>NUCLEOTIDE SEQUENCE [LARGE SCALE GENOMIC DNA]</scope>
    <source>
        <strain evidence="2 4">DSM 20580</strain>
    </source>
</reference>
<accession>A0A8B4Q942</accession>
<dbReference type="AlphaFoldDB" id="A0A8B4Q942"/>
<dbReference type="EMBL" id="UGNP01000001">
    <property type="protein sequence ID" value="STX09215.1"/>
    <property type="molecule type" value="Genomic_DNA"/>
</dbReference>
<organism evidence="1 3">
    <name type="scientific">Kurthia zopfii</name>
    <dbReference type="NCBI Taxonomy" id="1650"/>
    <lineage>
        <taxon>Bacteria</taxon>
        <taxon>Bacillati</taxon>
        <taxon>Bacillota</taxon>
        <taxon>Bacilli</taxon>
        <taxon>Bacillales</taxon>
        <taxon>Caryophanaceae</taxon>
        <taxon>Kurthia</taxon>
    </lineage>
</organism>
<dbReference type="Proteomes" id="UP000294641">
    <property type="component" value="Unassembled WGS sequence"/>
</dbReference>
<evidence type="ECO:0000313" key="2">
    <source>
        <dbReference type="EMBL" id="TDR35523.1"/>
    </source>
</evidence>
<evidence type="ECO:0000313" key="1">
    <source>
        <dbReference type="EMBL" id="STX09215.1"/>
    </source>
</evidence>
<evidence type="ECO:0000313" key="4">
    <source>
        <dbReference type="Proteomes" id="UP000294641"/>
    </source>
</evidence>
<protein>
    <submittedName>
        <fullName evidence="1">Phage XkdN-like protein</fullName>
    </submittedName>
    <submittedName>
        <fullName evidence="2">XkdN-like tail assembly chaperone</fullName>
    </submittedName>
</protein>
<dbReference type="Proteomes" id="UP000254330">
    <property type="component" value="Unassembled WGS sequence"/>
</dbReference>
<dbReference type="Gene3D" id="3.30.2220.30">
    <property type="match status" value="1"/>
</dbReference>
<dbReference type="Pfam" id="PF08890">
    <property type="entry name" value="Phage_TAC_5"/>
    <property type="match status" value="1"/>
</dbReference>
<dbReference type="InterPro" id="IPR014986">
    <property type="entry name" value="XkdN-like"/>
</dbReference>
<reference evidence="1 3" key="1">
    <citation type="submission" date="2018-06" db="EMBL/GenBank/DDBJ databases">
        <authorList>
            <consortium name="Pathogen Informatics"/>
            <person name="Doyle S."/>
        </authorList>
    </citation>
    <scope>NUCLEOTIDE SEQUENCE [LARGE SCALE GENOMIC DNA]</scope>
    <source>
        <strain evidence="1 3">NCTC10597</strain>
    </source>
</reference>
<dbReference type="OrthoDB" id="1807498at2"/>
<name>A0A8B4Q942_9BACL</name>
<comment type="caution">
    <text evidence="1">The sequence shown here is derived from an EMBL/GenBank/DDBJ whole genome shotgun (WGS) entry which is preliminary data.</text>
</comment>
<proteinExistence type="predicted"/>
<evidence type="ECO:0000313" key="3">
    <source>
        <dbReference type="Proteomes" id="UP000254330"/>
    </source>
</evidence>
<dbReference type="RefSeq" id="WP_109348731.1">
    <property type="nucleotide sequence ID" value="NZ_BJUE01000007.1"/>
</dbReference>
<gene>
    <name evidence="2" type="ORF">DFR61_13018</name>
    <name evidence="1" type="ORF">NCTC10597_00885</name>
</gene>
<sequence length="133" mass="15046">MDKKVREKLTLLQLIKEKEKYEVKSGVKEELYIERLDATIVFEKPDRALVLESIELSQDKDTDPGSADVHILYNSIVEPNLKDDELQKAYACGAPTDIVWKVFEPGEVSTIAGEIMKSVGYGSHIEKVEHVKN</sequence>